<dbReference type="OrthoDB" id="5772927at2759"/>
<accession>A0A8R1Y414</accession>
<dbReference type="AlphaFoldDB" id="A0A2A6BUU4"/>
<organism evidence="1 2">
    <name type="scientific">Pristionchus pacificus</name>
    <name type="common">Parasitic nematode worm</name>
    <dbReference type="NCBI Taxonomy" id="54126"/>
    <lineage>
        <taxon>Eukaryota</taxon>
        <taxon>Metazoa</taxon>
        <taxon>Ecdysozoa</taxon>
        <taxon>Nematoda</taxon>
        <taxon>Chromadorea</taxon>
        <taxon>Rhabditida</taxon>
        <taxon>Rhabditina</taxon>
        <taxon>Diplogasteromorpha</taxon>
        <taxon>Diplogasteroidea</taxon>
        <taxon>Neodiplogasteridae</taxon>
        <taxon>Pristionchus</taxon>
    </lineage>
</organism>
<dbReference type="EnsemblMetazoa" id="PPA01078.1">
    <property type="protein sequence ID" value="PPA01078.1"/>
    <property type="gene ID" value="WBGene00090632"/>
</dbReference>
<keyword evidence="2" id="KW-1185">Reference proteome</keyword>
<accession>A0A2A6BUU4</accession>
<dbReference type="GO" id="GO:0005737">
    <property type="term" value="C:cytoplasm"/>
    <property type="evidence" value="ECO:0007669"/>
    <property type="project" value="EnsemblMetazoa"/>
</dbReference>
<gene>
    <name evidence="1" type="primary">WBGene00090632</name>
</gene>
<sequence length="208" mass="23362">MGHDSSPNKAECLPPNFVYSADDKFYYGPATCEFLHYRSAAVLGAVIEFLMMGGSTFIAYYMYASLESLEFFVVISMGAFFVVSTIMSVLMVIGLVQENPAYLRPKIAIQEIEIGTLIFFASFAVIAMCIGLDATNYIFGFVLNVDLMEEDFGPIWPFNISILAFMAAALGVWIRILTIGAWDYLMDKEYFSHSSRTNVPMEEKNRDE</sequence>
<reference evidence="1" key="2">
    <citation type="submission" date="2022-06" db="UniProtKB">
        <authorList>
            <consortium name="EnsemblMetazoa"/>
        </authorList>
    </citation>
    <scope>IDENTIFICATION</scope>
    <source>
        <strain evidence="1">PS312</strain>
    </source>
</reference>
<evidence type="ECO:0000313" key="1">
    <source>
        <dbReference type="EnsemblMetazoa" id="PPA01078.1"/>
    </source>
</evidence>
<proteinExistence type="predicted"/>
<reference evidence="2" key="1">
    <citation type="journal article" date="2008" name="Nat. Genet.">
        <title>The Pristionchus pacificus genome provides a unique perspective on nematode lifestyle and parasitism.</title>
        <authorList>
            <person name="Dieterich C."/>
            <person name="Clifton S.W."/>
            <person name="Schuster L.N."/>
            <person name="Chinwalla A."/>
            <person name="Delehaunty K."/>
            <person name="Dinkelacker I."/>
            <person name="Fulton L."/>
            <person name="Fulton R."/>
            <person name="Godfrey J."/>
            <person name="Minx P."/>
            <person name="Mitreva M."/>
            <person name="Roeseler W."/>
            <person name="Tian H."/>
            <person name="Witte H."/>
            <person name="Yang S.P."/>
            <person name="Wilson R.K."/>
            <person name="Sommer R.J."/>
        </authorList>
    </citation>
    <scope>NUCLEOTIDE SEQUENCE [LARGE SCALE GENOMIC DNA]</scope>
    <source>
        <strain evidence="2">PS312</strain>
    </source>
</reference>
<evidence type="ECO:0000313" key="2">
    <source>
        <dbReference type="Proteomes" id="UP000005239"/>
    </source>
</evidence>
<name>A0A2A6BUU4_PRIPA</name>
<protein>
    <submittedName>
        <fullName evidence="1">Cuti-1</fullName>
    </submittedName>
</protein>
<dbReference type="Proteomes" id="UP000005239">
    <property type="component" value="Unassembled WGS sequence"/>
</dbReference>